<feature type="signal peptide" evidence="4">
    <location>
        <begin position="1"/>
        <end position="33"/>
    </location>
</feature>
<comment type="caution">
    <text evidence="5">The sequence shown here is derived from an EMBL/GenBank/DDBJ whole genome shotgun (WGS) entry which is preliminary data.</text>
</comment>
<evidence type="ECO:0000313" key="5">
    <source>
        <dbReference type="EMBL" id="MCK0532955.1"/>
    </source>
</evidence>
<feature type="compositionally biased region" description="Low complexity" evidence="3">
    <location>
        <begin position="142"/>
        <end position="158"/>
    </location>
</feature>
<dbReference type="Proteomes" id="UP001203512">
    <property type="component" value="Unassembled WGS sequence"/>
</dbReference>
<evidence type="ECO:0000313" key="6">
    <source>
        <dbReference type="Proteomes" id="UP001203512"/>
    </source>
</evidence>
<protein>
    <recommendedName>
        <fullName evidence="7">Curlin associated repeat-containing protein</fullName>
    </recommendedName>
</protein>
<evidence type="ECO:0008006" key="7">
    <source>
        <dbReference type="Google" id="ProtNLM"/>
    </source>
</evidence>
<accession>A0ABT0E0U0</accession>
<feature type="compositionally biased region" description="Polar residues" evidence="3">
    <location>
        <begin position="119"/>
        <end position="129"/>
    </location>
</feature>
<dbReference type="EMBL" id="JALKHS010000014">
    <property type="protein sequence ID" value="MCK0532955.1"/>
    <property type="molecule type" value="Genomic_DNA"/>
</dbReference>
<proteinExistence type="inferred from homology"/>
<dbReference type="Pfam" id="PF07012">
    <property type="entry name" value="Curlin_rpt"/>
    <property type="match status" value="4"/>
</dbReference>
<feature type="compositionally biased region" description="Gly residues" evidence="3">
    <location>
        <begin position="131"/>
        <end position="141"/>
    </location>
</feature>
<organism evidence="5 6">
    <name type="scientific">Sphingobium agri</name>
    <dbReference type="NCBI Taxonomy" id="2933566"/>
    <lineage>
        <taxon>Bacteria</taxon>
        <taxon>Pseudomonadati</taxon>
        <taxon>Pseudomonadota</taxon>
        <taxon>Alphaproteobacteria</taxon>
        <taxon>Sphingomonadales</taxon>
        <taxon>Sphingomonadaceae</taxon>
        <taxon>Sphingobium</taxon>
    </lineage>
</organism>
<evidence type="ECO:0000256" key="4">
    <source>
        <dbReference type="SAM" id="SignalP"/>
    </source>
</evidence>
<gene>
    <name evidence="5" type="ORF">MU848_15295</name>
</gene>
<feature type="region of interest" description="Disordered" evidence="3">
    <location>
        <begin position="86"/>
        <end position="162"/>
    </location>
</feature>
<comment type="similarity">
    <text evidence="1">Belongs to the CsgA/CsgB family.</text>
</comment>
<evidence type="ECO:0000256" key="3">
    <source>
        <dbReference type="SAM" id="MobiDB-lite"/>
    </source>
</evidence>
<keyword evidence="6" id="KW-1185">Reference proteome</keyword>
<dbReference type="InterPro" id="IPR009742">
    <property type="entry name" value="Curlin_rpt"/>
</dbReference>
<reference evidence="5 6" key="1">
    <citation type="submission" date="2022-04" db="EMBL/GenBank/DDBJ databases">
        <authorList>
            <person name="Huq M.A."/>
        </authorList>
    </citation>
    <scope>NUCLEOTIDE SEQUENCE [LARGE SCALE GENOMIC DNA]</scope>
    <source>
        <strain evidence="5 6">MAH-33</strain>
    </source>
</reference>
<evidence type="ECO:0000256" key="1">
    <source>
        <dbReference type="ARBA" id="ARBA00009766"/>
    </source>
</evidence>
<evidence type="ECO:0000256" key="2">
    <source>
        <dbReference type="ARBA" id="ARBA00022729"/>
    </source>
</evidence>
<sequence length="380" mass="37904">MRMTGSWTRKARLIAALGSAAMAAVATCSGVNAQSVAFIEQVGDYNQTSIDQSGATGSTALAQTKGSENLLDLTQSGRDNRAVVSVTGNRSGRGDAPGGTGRTMAFAPKTLSPYVIGSENKQNKSNNGQGDPCGEGKGQGTGNPCNGNNGNDGANGNAGHKDAALTTSTLTPIANLESGVIRQSGERNLAGVLIKGDSNDFHVSQLGNDNKAAQAISGSSNQAAIVQGTPDGALGSDNRAVQVQRGSSNSAYAHQAGSNNVAALVQAGGLGASPTTAEAALAGAGGLVGVAGSANYTQSAEAVLASYSARGEGTGNSITLQQNGDNNIALLGQFGNDNSIALRQPGDAYASITQFGNGRSIGIEQQAGTNGVSPITVTQY</sequence>
<feature type="chain" id="PRO_5047371103" description="Curlin associated repeat-containing protein" evidence="4">
    <location>
        <begin position="34"/>
        <end position="380"/>
    </location>
</feature>
<keyword evidence="2 4" id="KW-0732">Signal</keyword>
<name>A0ABT0E0U0_9SPHN</name>